<keyword evidence="7" id="KW-1185">Reference proteome</keyword>
<feature type="transmembrane region" description="Helical" evidence="5">
    <location>
        <begin position="199"/>
        <end position="228"/>
    </location>
</feature>
<keyword evidence="3 5" id="KW-1133">Transmembrane helix</keyword>
<evidence type="ECO:0000256" key="4">
    <source>
        <dbReference type="ARBA" id="ARBA00023136"/>
    </source>
</evidence>
<keyword evidence="4 5" id="KW-0472">Membrane</keyword>
<reference evidence="6 7" key="1">
    <citation type="submission" date="2023-07" db="EMBL/GenBank/DDBJ databases">
        <title>Genomic Encyclopedia of Type Strains, Phase IV (KMG-IV): sequencing the most valuable type-strain genomes for metagenomic binning, comparative biology and taxonomic classification.</title>
        <authorList>
            <person name="Goeker M."/>
        </authorList>
    </citation>
    <scope>NUCLEOTIDE SEQUENCE [LARGE SCALE GENOMIC DNA]</scope>
    <source>
        <strain evidence="6 7">DSM 11549</strain>
    </source>
</reference>
<dbReference type="InterPro" id="IPR059112">
    <property type="entry name" value="CysZ/EI24"/>
</dbReference>
<dbReference type="Pfam" id="PF07264">
    <property type="entry name" value="EI24"/>
    <property type="match status" value="1"/>
</dbReference>
<organism evidence="6 7">
    <name type="scientific">Rhodopseudomonas julia</name>
    <dbReference type="NCBI Taxonomy" id="200617"/>
    <lineage>
        <taxon>Bacteria</taxon>
        <taxon>Pseudomonadati</taxon>
        <taxon>Pseudomonadota</taxon>
        <taxon>Alphaproteobacteria</taxon>
        <taxon>Hyphomicrobiales</taxon>
        <taxon>Nitrobacteraceae</taxon>
        <taxon>Rhodopseudomonas</taxon>
    </lineage>
</organism>
<dbReference type="EMBL" id="JAUSUK010000001">
    <property type="protein sequence ID" value="MDQ0325395.1"/>
    <property type="molecule type" value="Genomic_DNA"/>
</dbReference>
<proteinExistence type="predicted"/>
<evidence type="ECO:0000256" key="5">
    <source>
        <dbReference type="SAM" id="Phobius"/>
    </source>
</evidence>
<accession>A0ABU0C4F3</accession>
<dbReference type="Proteomes" id="UP001230253">
    <property type="component" value="Unassembled WGS sequence"/>
</dbReference>
<feature type="transmembrane region" description="Helical" evidence="5">
    <location>
        <begin position="78"/>
        <end position="104"/>
    </location>
</feature>
<protein>
    <submittedName>
        <fullName evidence="6">CysZ protein</fullName>
    </submittedName>
</protein>
<dbReference type="RefSeq" id="WP_307153587.1">
    <property type="nucleotide sequence ID" value="NZ_JAUSUK010000001.1"/>
</dbReference>
<comment type="caution">
    <text evidence="6">The sequence shown here is derived from an EMBL/GenBank/DDBJ whole genome shotgun (WGS) entry which is preliminary data.</text>
</comment>
<dbReference type="NCBIfam" id="NF009407">
    <property type="entry name" value="PRK12768.1"/>
    <property type="match status" value="1"/>
</dbReference>
<evidence type="ECO:0000256" key="3">
    <source>
        <dbReference type="ARBA" id="ARBA00022989"/>
    </source>
</evidence>
<evidence type="ECO:0000256" key="1">
    <source>
        <dbReference type="ARBA" id="ARBA00004141"/>
    </source>
</evidence>
<feature type="transmembrane region" description="Helical" evidence="5">
    <location>
        <begin position="43"/>
        <end position="66"/>
    </location>
</feature>
<comment type="subcellular location">
    <subcellularLocation>
        <location evidence="1">Membrane</location>
        <topology evidence="1">Multi-pass membrane protein</topology>
    </subcellularLocation>
</comment>
<gene>
    <name evidence="6" type="ORF">J2R99_001244</name>
</gene>
<sequence length="248" mass="27069">MQISPLARSSRFSYLFAAMLDDAQRSLEEILSPPFRNVLWKSVGLTLGLLLVLWLVLEGLIVHFLALPYPWLETGLTIVSGIGLIVGLAFLVAPATSLFAGIFLDEIAEVVETNHYPSEPAGRALPLMEGILTTLKFTLVVVGVNLVALPLVLFVGFGVVVFFVANGYLLGREYFDLAARRFHDRRTAKVLRLRHSGRIFLAGLVIAGFTAVPLVNLLAPLFATAFMVHVHKRIQKSERAPGGILAPA</sequence>
<name>A0ABU0C4F3_9BRAD</name>
<feature type="transmembrane region" description="Helical" evidence="5">
    <location>
        <begin position="137"/>
        <end position="165"/>
    </location>
</feature>
<evidence type="ECO:0000256" key="2">
    <source>
        <dbReference type="ARBA" id="ARBA00022692"/>
    </source>
</evidence>
<evidence type="ECO:0000313" key="7">
    <source>
        <dbReference type="Proteomes" id="UP001230253"/>
    </source>
</evidence>
<keyword evidence="2 5" id="KW-0812">Transmembrane</keyword>
<evidence type="ECO:0000313" key="6">
    <source>
        <dbReference type="EMBL" id="MDQ0325395.1"/>
    </source>
</evidence>